<proteinExistence type="predicted"/>
<evidence type="ECO:0008006" key="4">
    <source>
        <dbReference type="Google" id="ProtNLM"/>
    </source>
</evidence>
<gene>
    <name evidence="2" type="ORF">ACFS7Y_15690</name>
</gene>
<dbReference type="PROSITE" id="PS51257">
    <property type="entry name" value="PROKAR_LIPOPROTEIN"/>
    <property type="match status" value="1"/>
</dbReference>
<organism evidence="2 3">
    <name type="scientific">Sphingobacterium bambusae</name>
    <dbReference type="NCBI Taxonomy" id="662858"/>
    <lineage>
        <taxon>Bacteria</taxon>
        <taxon>Pseudomonadati</taxon>
        <taxon>Bacteroidota</taxon>
        <taxon>Sphingobacteriia</taxon>
        <taxon>Sphingobacteriales</taxon>
        <taxon>Sphingobacteriaceae</taxon>
        <taxon>Sphingobacterium</taxon>
    </lineage>
</organism>
<protein>
    <recommendedName>
        <fullName evidence="4">Lipoprotein</fullName>
    </recommendedName>
</protein>
<keyword evidence="3" id="KW-1185">Reference proteome</keyword>
<keyword evidence="1" id="KW-0732">Signal</keyword>
<comment type="caution">
    <text evidence="2">The sequence shown here is derived from an EMBL/GenBank/DDBJ whole genome shotgun (WGS) entry which is preliminary data.</text>
</comment>
<sequence>MTHKFRFLLAIFTMLLLSCTNQDVKEYNTTATDTTNYNLINRKQNSVVKYEIHNPEISVTPTKTLYRANIILKETGGFDDETNKTLLSHIYDSIMNSNDKPDAVALYLFPNKEHSQSGMAQWVARLSKSKLDKEPSLFVQHFESETNERKSASEKNILSVEKRKLIFSEIIHVEDEATQQADRKYPLTNTANYKKNEDYRRTLMTSLKYKIQKKYKLDKESLKTISMEGLKYNWPMPPYQKD</sequence>
<feature type="chain" id="PRO_5046087771" description="Lipoprotein" evidence="1">
    <location>
        <begin position="25"/>
        <end position="242"/>
    </location>
</feature>
<evidence type="ECO:0000256" key="1">
    <source>
        <dbReference type="SAM" id="SignalP"/>
    </source>
</evidence>
<evidence type="ECO:0000313" key="2">
    <source>
        <dbReference type="EMBL" id="MFD2968841.1"/>
    </source>
</evidence>
<name>A0ABW6BHC2_9SPHI</name>
<feature type="signal peptide" evidence="1">
    <location>
        <begin position="1"/>
        <end position="24"/>
    </location>
</feature>
<dbReference type="Proteomes" id="UP001597525">
    <property type="component" value="Unassembled WGS sequence"/>
</dbReference>
<dbReference type="EMBL" id="JBHUPB010000010">
    <property type="protein sequence ID" value="MFD2968841.1"/>
    <property type="molecule type" value="Genomic_DNA"/>
</dbReference>
<evidence type="ECO:0000313" key="3">
    <source>
        <dbReference type="Proteomes" id="UP001597525"/>
    </source>
</evidence>
<accession>A0ABW6BHC2</accession>
<dbReference type="RefSeq" id="WP_320184892.1">
    <property type="nucleotide sequence ID" value="NZ_CP138332.1"/>
</dbReference>
<reference evidence="3" key="1">
    <citation type="journal article" date="2019" name="Int. J. Syst. Evol. Microbiol.">
        <title>The Global Catalogue of Microorganisms (GCM) 10K type strain sequencing project: providing services to taxonomists for standard genome sequencing and annotation.</title>
        <authorList>
            <consortium name="The Broad Institute Genomics Platform"/>
            <consortium name="The Broad Institute Genome Sequencing Center for Infectious Disease"/>
            <person name="Wu L."/>
            <person name="Ma J."/>
        </authorList>
    </citation>
    <scope>NUCLEOTIDE SEQUENCE [LARGE SCALE GENOMIC DNA]</scope>
    <source>
        <strain evidence="3">KCTC 22814</strain>
    </source>
</reference>